<reference evidence="2 3" key="1">
    <citation type="journal article" date="2018" name="J. Allergy Clin. Immunol.">
        <title>High-quality assembly of Dermatophagoides pteronyssinus genome and transcriptome reveals a wide range of novel allergens.</title>
        <authorList>
            <person name="Liu X.Y."/>
            <person name="Yang K.Y."/>
            <person name="Wang M.Q."/>
            <person name="Kwok J.S."/>
            <person name="Zeng X."/>
            <person name="Yang Z."/>
            <person name="Xiao X.J."/>
            <person name="Lau C.P."/>
            <person name="Li Y."/>
            <person name="Huang Z.M."/>
            <person name="Ba J.G."/>
            <person name="Yim A.K."/>
            <person name="Ouyang C.Y."/>
            <person name="Ngai S.M."/>
            <person name="Chan T.F."/>
            <person name="Leung E.L."/>
            <person name="Liu L."/>
            <person name="Liu Z.G."/>
            <person name="Tsui S.K."/>
        </authorList>
    </citation>
    <scope>NUCLEOTIDE SEQUENCE [LARGE SCALE GENOMIC DNA]</scope>
    <source>
        <strain evidence="2">Derp</strain>
    </source>
</reference>
<sequence length="658" mass="75882">MGNSGLPSGKKQDNEKHSKGYGEENDEKSSSKTSDYSRRSTTSRTSKKESSRKSNKHPGQQWSASSRKERSSHSRTSKRDIKLSPSTKNKRESSRTSKTRKKRESSRTSKSRKKRESSRTSKSRKKNESSMINKLKVGKDSPPINLLKLGKESPAIKLKNSPLLDTLKKEKDLSLFDSLAKMKELSLLDALKKMKESSLLNALKTKKDSLPIDMSKKEISLLNALKTKKESSPMEMSKKKKEMSLLNALKTKKELSPMDMSKKKKEISLLNALKTKKESSSMEMSKKKKEISLLIVSSKEKKSLSPLQKERPPSKPEKTRPVSLGLKTKINKEILKSIRPTLDSLQSEKEESKPKEILVTKINDSIKTIELKNTIKSFKEIQKTIRYLKDEENEKVNQLKLETKNVEKKTMLNMTLANADYDRNPINITKQNDGQQTTTMNEMKNNYVIDSTMKKNYVIEKIKSKDQTKLITKQYESMGPIITPIPLLIDDNDDDDTGRLNFSTLPLDIAELDSLPLEKSMKNNEYYSIVSENSSSDEYLIDESRPWINNDDYMNRFITFKPFPTKKTPQLKKQERISTTETIDKEELKVKKFSSLIMRIKQNNERRKRIRLQQREKGQYKLLKIVPFKKEIKSQTKVLDMANRNNKINENLKGKEYQ</sequence>
<evidence type="ECO:0000313" key="3">
    <source>
        <dbReference type="Proteomes" id="UP000887458"/>
    </source>
</evidence>
<keyword evidence="3" id="KW-1185">Reference proteome</keyword>
<comment type="caution">
    <text evidence="2">The sequence shown here is derived from an EMBL/GenBank/DDBJ whole genome shotgun (WGS) entry which is preliminary data.</text>
</comment>
<gene>
    <name evidence="2" type="ORF">DERP_001492</name>
</gene>
<protein>
    <submittedName>
        <fullName evidence="2">Uncharacterized protein</fullName>
    </submittedName>
</protein>
<name>A0ABQ8JF49_DERPT</name>
<feature type="compositionally biased region" description="Basic and acidic residues" evidence="1">
    <location>
        <begin position="10"/>
        <end position="38"/>
    </location>
</feature>
<dbReference type="Proteomes" id="UP000887458">
    <property type="component" value="Unassembled WGS sequence"/>
</dbReference>
<feature type="compositionally biased region" description="Basic and acidic residues" evidence="1">
    <location>
        <begin position="66"/>
        <end position="82"/>
    </location>
</feature>
<organism evidence="2 3">
    <name type="scientific">Dermatophagoides pteronyssinus</name>
    <name type="common">European house dust mite</name>
    <dbReference type="NCBI Taxonomy" id="6956"/>
    <lineage>
        <taxon>Eukaryota</taxon>
        <taxon>Metazoa</taxon>
        <taxon>Ecdysozoa</taxon>
        <taxon>Arthropoda</taxon>
        <taxon>Chelicerata</taxon>
        <taxon>Arachnida</taxon>
        <taxon>Acari</taxon>
        <taxon>Acariformes</taxon>
        <taxon>Sarcoptiformes</taxon>
        <taxon>Astigmata</taxon>
        <taxon>Psoroptidia</taxon>
        <taxon>Analgoidea</taxon>
        <taxon>Pyroglyphidae</taxon>
        <taxon>Dermatophagoidinae</taxon>
        <taxon>Dermatophagoides</taxon>
    </lineage>
</organism>
<feature type="region of interest" description="Disordered" evidence="1">
    <location>
        <begin position="302"/>
        <end position="321"/>
    </location>
</feature>
<reference evidence="2 3" key="2">
    <citation type="journal article" date="2022" name="Mol. Biol. Evol.">
        <title>Comparative Genomics Reveals Insights into the Divergent Evolution of Astigmatic Mites and Household Pest Adaptations.</title>
        <authorList>
            <person name="Xiong Q."/>
            <person name="Wan A.T."/>
            <person name="Liu X."/>
            <person name="Fung C.S."/>
            <person name="Xiao X."/>
            <person name="Malainual N."/>
            <person name="Hou J."/>
            <person name="Wang L."/>
            <person name="Wang M."/>
            <person name="Yang K.Y."/>
            <person name="Cui Y."/>
            <person name="Leung E.L."/>
            <person name="Nong W."/>
            <person name="Shin S.K."/>
            <person name="Au S.W."/>
            <person name="Jeong K.Y."/>
            <person name="Chew F.T."/>
            <person name="Hui J.H."/>
            <person name="Leung T.F."/>
            <person name="Tungtrongchitr A."/>
            <person name="Zhong N."/>
            <person name="Liu Z."/>
            <person name="Tsui S.K."/>
        </authorList>
    </citation>
    <scope>NUCLEOTIDE SEQUENCE [LARGE SCALE GENOMIC DNA]</scope>
    <source>
        <strain evidence="2">Derp</strain>
    </source>
</reference>
<feature type="compositionally biased region" description="Basic residues" evidence="1">
    <location>
        <begin position="97"/>
        <end position="125"/>
    </location>
</feature>
<evidence type="ECO:0000313" key="2">
    <source>
        <dbReference type="EMBL" id="KAH9421050.1"/>
    </source>
</evidence>
<accession>A0ABQ8JF49</accession>
<proteinExistence type="predicted"/>
<feature type="compositionally biased region" description="Basic and acidic residues" evidence="1">
    <location>
        <begin position="302"/>
        <end position="320"/>
    </location>
</feature>
<dbReference type="EMBL" id="NJHN03000047">
    <property type="protein sequence ID" value="KAH9421050.1"/>
    <property type="molecule type" value="Genomic_DNA"/>
</dbReference>
<feature type="region of interest" description="Disordered" evidence="1">
    <location>
        <begin position="1"/>
        <end position="146"/>
    </location>
</feature>
<evidence type="ECO:0000256" key="1">
    <source>
        <dbReference type="SAM" id="MobiDB-lite"/>
    </source>
</evidence>